<dbReference type="PROSITE" id="PS00039">
    <property type="entry name" value="DEAD_ATP_HELICASE"/>
    <property type="match status" value="1"/>
</dbReference>
<evidence type="ECO:0000259" key="10">
    <source>
        <dbReference type="PROSITE" id="PS51194"/>
    </source>
</evidence>
<dbReference type="Pfam" id="PF00271">
    <property type="entry name" value="Helicase_C"/>
    <property type="match status" value="1"/>
</dbReference>
<reference evidence="12 13" key="1">
    <citation type="submission" date="2010-12" db="EMBL/GenBank/DDBJ databases">
        <title>The Genome Sequence of Coprobacillus sp. strain 29_1.</title>
        <authorList>
            <consortium name="The Broad Institute Genome Sequencing Platform"/>
            <person name="Earl A."/>
            <person name="Ward D."/>
            <person name="Feldgarden M."/>
            <person name="Gevers D."/>
            <person name="Daigneault M."/>
            <person name="Sibley C.D."/>
            <person name="White A."/>
            <person name="Strauss J."/>
            <person name="Allen-Vercoe E."/>
            <person name="Young S.K."/>
            <person name="Zeng Q."/>
            <person name="Gargeya S."/>
            <person name="Fitzgerald M."/>
            <person name="Haas B."/>
            <person name="Abouelleil A."/>
            <person name="Alvarado L."/>
            <person name="Arachchi H.M."/>
            <person name="Berlin A."/>
            <person name="Brown A."/>
            <person name="Chapman S.B."/>
            <person name="Chen Z."/>
            <person name="Dunbar C."/>
            <person name="Freedman E."/>
            <person name="Gearin G."/>
            <person name="Gellesch M."/>
            <person name="Goldberg J."/>
            <person name="Griggs A."/>
            <person name="Gujja S."/>
            <person name="Heilman E."/>
            <person name="Heiman D."/>
            <person name="Howarth C."/>
            <person name="Larson L."/>
            <person name="Lui A."/>
            <person name="MacDonald P.J.P."/>
            <person name="Mehta T."/>
            <person name="Montmayeur A."/>
            <person name="Murphy C."/>
            <person name="Neiman D."/>
            <person name="Pearson M."/>
            <person name="Priest M."/>
            <person name="Roberts A."/>
            <person name="Saif S."/>
            <person name="Shea T."/>
            <person name="Shenoy N."/>
            <person name="Sisk P."/>
            <person name="Stolte C."/>
            <person name="Sykes S."/>
            <person name="White J."/>
            <person name="Yandava C."/>
            <person name="Nusbaum C."/>
            <person name="Birren B."/>
        </authorList>
    </citation>
    <scope>NUCLEOTIDE SEQUENCE [LARGE SCALE GENOMIC DNA]</scope>
    <source>
        <strain evidence="12 13">29_1</strain>
    </source>
</reference>
<dbReference type="PROSITE" id="PS51195">
    <property type="entry name" value="Q_MOTIF"/>
    <property type="match status" value="1"/>
</dbReference>
<evidence type="ECO:0000259" key="9">
    <source>
        <dbReference type="PROSITE" id="PS51192"/>
    </source>
</evidence>
<dbReference type="AlphaFoldDB" id="E7GF62"/>
<evidence type="ECO:0000256" key="8">
    <source>
        <dbReference type="SAM" id="MobiDB-lite"/>
    </source>
</evidence>
<dbReference type="InterPro" id="IPR014014">
    <property type="entry name" value="RNA_helicase_DEAD_Q_motif"/>
</dbReference>
<dbReference type="Gene3D" id="3.40.50.300">
    <property type="entry name" value="P-loop containing nucleotide triphosphate hydrolases"/>
    <property type="match status" value="2"/>
</dbReference>
<gene>
    <name evidence="12" type="ORF">HMPREF9488_03405</name>
</gene>
<dbReference type="CDD" id="cd18787">
    <property type="entry name" value="SF2_C_DEAD"/>
    <property type="match status" value="1"/>
</dbReference>
<dbReference type="SMART" id="SM00490">
    <property type="entry name" value="HELICc"/>
    <property type="match status" value="1"/>
</dbReference>
<comment type="caution">
    <text evidence="12">The sequence shown here is derived from an EMBL/GenBank/DDBJ whole genome shotgun (WGS) entry which is preliminary data.</text>
</comment>
<dbReference type="InterPro" id="IPR000629">
    <property type="entry name" value="RNA-helicase_DEAD-box_CS"/>
</dbReference>
<feature type="compositionally biased region" description="Basic residues" evidence="8">
    <location>
        <begin position="416"/>
        <end position="437"/>
    </location>
</feature>
<dbReference type="GO" id="GO:0003676">
    <property type="term" value="F:nucleic acid binding"/>
    <property type="evidence" value="ECO:0007669"/>
    <property type="project" value="InterPro"/>
</dbReference>
<dbReference type="RefSeq" id="WP_008790487.1">
    <property type="nucleotide sequence ID" value="NZ_AKCB01000001.1"/>
</dbReference>
<dbReference type="EMBL" id="ADKX01000048">
    <property type="protein sequence ID" value="EFW03341.1"/>
    <property type="molecule type" value="Genomic_DNA"/>
</dbReference>
<proteinExistence type="inferred from homology"/>
<dbReference type="SUPFAM" id="SSF52540">
    <property type="entry name" value="P-loop containing nucleoside triphosphate hydrolases"/>
    <property type="match status" value="1"/>
</dbReference>
<dbReference type="Proteomes" id="UP000003157">
    <property type="component" value="Unassembled WGS sequence"/>
</dbReference>
<keyword evidence="2 7" id="KW-0378">Hydrolase</keyword>
<dbReference type="PANTHER" id="PTHR47959:SF13">
    <property type="entry name" value="ATP-DEPENDENT RNA HELICASE RHLE"/>
    <property type="match status" value="1"/>
</dbReference>
<dbReference type="OrthoDB" id="9805696at2"/>
<dbReference type="PROSITE" id="PS51194">
    <property type="entry name" value="HELICASE_CTER"/>
    <property type="match status" value="1"/>
</dbReference>
<dbReference type="GeneID" id="78228634"/>
<dbReference type="InterPro" id="IPR027417">
    <property type="entry name" value="P-loop_NTPase"/>
</dbReference>
<evidence type="ECO:0000256" key="4">
    <source>
        <dbReference type="ARBA" id="ARBA00022840"/>
    </source>
</evidence>
<protein>
    <submittedName>
        <fullName evidence="12">ATP-dependent RNA helicase RhlE</fullName>
    </submittedName>
</protein>
<evidence type="ECO:0000256" key="3">
    <source>
        <dbReference type="ARBA" id="ARBA00022806"/>
    </source>
</evidence>
<feature type="short sequence motif" description="Q motif" evidence="6">
    <location>
        <begin position="1"/>
        <end position="29"/>
    </location>
</feature>
<dbReference type="STRING" id="100884.GCA_000269565_00738"/>
<keyword evidence="3 7" id="KW-0347">Helicase</keyword>
<dbReference type="HOGENOM" id="CLU_003041_28_3_9"/>
<evidence type="ECO:0000256" key="5">
    <source>
        <dbReference type="ARBA" id="ARBA00038437"/>
    </source>
</evidence>
<evidence type="ECO:0000256" key="2">
    <source>
        <dbReference type="ARBA" id="ARBA00022801"/>
    </source>
</evidence>
<feature type="compositionally biased region" description="Low complexity" evidence="8">
    <location>
        <begin position="393"/>
        <end position="415"/>
    </location>
</feature>
<dbReference type="InterPro" id="IPR001650">
    <property type="entry name" value="Helicase_C-like"/>
</dbReference>
<dbReference type="CDD" id="cd00268">
    <property type="entry name" value="DEADc"/>
    <property type="match status" value="1"/>
</dbReference>
<evidence type="ECO:0000256" key="7">
    <source>
        <dbReference type="RuleBase" id="RU000492"/>
    </source>
</evidence>
<dbReference type="GO" id="GO:0005524">
    <property type="term" value="F:ATP binding"/>
    <property type="evidence" value="ECO:0007669"/>
    <property type="project" value="UniProtKB-KW"/>
</dbReference>
<feature type="domain" description="Helicase C-terminal" evidence="10">
    <location>
        <begin position="235"/>
        <end position="382"/>
    </location>
</feature>
<sequence>MKFKELKLIEPLQMAIEKLNYTEATPIQEQAIPLLLEGRDLLGCAKTGTGKTAAFALPILQKLYLRDESEKYPRTIKALILAPTRELAMQIDETFQSMNSFVNLKSTVIFGGVRQGSQVTKIERGIDVLIATPGRLSDLYKQGLLDLSHIEYFVLDEADRMLDMGFINDIRRIMKYIPKQRQTMLFSATLPKEIQHLIDEILNNPEKVMVSSGQMTVERIQQSLYYVDKANKAKLLIKLLENPQIYNAIVFVRTKRNANTLCKKLQRAGIEAEAIHGDKSQNARVRALNRFKEDKVRVLVATDIAARGIDVDHLTHVVNFDLPEQAENYVHRIGRTARAGADGTAITFCCFQEKSDLSEVEKFIGEKIPVIENPYYPMEDFSVPVKKVTSQMKKSNQTSKKNNQKQKNQNTQKIIQKQKHSQPKQKKRSFHQNKKTV</sequence>
<dbReference type="PROSITE" id="PS51192">
    <property type="entry name" value="HELICASE_ATP_BIND_1"/>
    <property type="match status" value="1"/>
</dbReference>
<keyword evidence="13" id="KW-1185">Reference proteome</keyword>
<evidence type="ECO:0000313" key="12">
    <source>
        <dbReference type="EMBL" id="EFW03341.1"/>
    </source>
</evidence>
<dbReference type="InterPro" id="IPR044742">
    <property type="entry name" value="DEAD/DEAH_RhlB"/>
</dbReference>
<dbReference type="GO" id="GO:0003724">
    <property type="term" value="F:RNA helicase activity"/>
    <property type="evidence" value="ECO:0007669"/>
    <property type="project" value="InterPro"/>
</dbReference>
<keyword evidence="1 7" id="KW-0547">Nucleotide-binding</keyword>
<evidence type="ECO:0000259" key="11">
    <source>
        <dbReference type="PROSITE" id="PS51195"/>
    </source>
</evidence>
<feature type="domain" description="DEAD-box RNA helicase Q" evidence="11">
    <location>
        <begin position="1"/>
        <end position="29"/>
    </location>
</feature>
<comment type="similarity">
    <text evidence="5 7">Belongs to the DEAD box helicase family.</text>
</comment>
<evidence type="ECO:0000256" key="6">
    <source>
        <dbReference type="PROSITE-ProRule" id="PRU00552"/>
    </source>
</evidence>
<dbReference type="GO" id="GO:0016787">
    <property type="term" value="F:hydrolase activity"/>
    <property type="evidence" value="ECO:0007669"/>
    <property type="project" value="UniProtKB-KW"/>
</dbReference>
<dbReference type="Pfam" id="PF00270">
    <property type="entry name" value="DEAD"/>
    <property type="match status" value="1"/>
</dbReference>
<evidence type="ECO:0000256" key="1">
    <source>
        <dbReference type="ARBA" id="ARBA00022741"/>
    </source>
</evidence>
<dbReference type="InterPro" id="IPR014001">
    <property type="entry name" value="Helicase_ATP-bd"/>
</dbReference>
<name>E7GF62_9FIRM</name>
<accession>E7GF62</accession>
<organism evidence="12 13">
    <name type="scientific">Coprobacillus cateniformis</name>
    <dbReference type="NCBI Taxonomy" id="100884"/>
    <lineage>
        <taxon>Bacteria</taxon>
        <taxon>Bacillati</taxon>
        <taxon>Bacillota</taxon>
        <taxon>Erysipelotrichia</taxon>
        <taxon>Erysipelotrichales</taxon>
        <taxon>Coprobacillaceae</taxon>
        <taxon>Coprobacillus</taxon>
    </lineage>
</organism>
<evidence type="ECO:0000313" key="13">
    <source>
        <dbReference type="Proteomes" id="UP000003157"/>
    </source>
</evidence>
<dbReference type="GO" id="GO:0005829">
    <property type="term" value="C:cytosol"/>
    <property type="evidence" value="ECO:0007669"/>
    <property type="project" value="TreeGrafter"/>
</dbReference>
<dbReference type="PANTHER" id="PTHR47959">
    <property type="entry name" value="ATP-DEPENDENT RNA HELICASE RHLE-RELATED"/>
    <property type="match status" value="1"/>
</dbReference>
<feature type="domain" description="Helicase ATP-binding" evidence="9">
    <location>
        <begin position="32"/>
        <end position="208"/>
    </location>
</feature>
<dbReference type="InterPro" id="IPR011545">
    <property type="entry name" value="DEAD/DEAH_box_helicase_dom"/>
</dbReference>
<dbReference type="SMART" id="SM00487">
    <property type="entry name" value="DEXDc"/>
    <property type="match status" value="1"/>
</dbReference>
<keyword evidence="4 7" id="KW-0067">ATP-binding</keyword>
<dbReference type="InterPro" id="IPR050079">
    <property type="entry name" value="DEAD_box_RNA_helicase"/>
</dbReference>
<feature type="region of interest" description="Disordered" evidence="8">
    <location>
        <begin position="390"/>
        <end position="437"/>
    </location>
</feature>
<dbReference type="eggNOG" id="COG0513">
    <property type="taxonomic scope" value="Bacteria"/>
</dbReference>